<evidence type="ECO:0000256" key="1">
    <source>
        <dbReference type="ARBA" id="ARBA00023161"/>
    </source>
</evidence>
<evidence type="ECO:0000256" key="2">
    <source>
        <dbReference type="SAM" id="MobiDB-lite"/>
    </source>
</evidence>
<dbReference type="GO" id="GO:0042162">
    <property type="term" value="F:telomeric DNA binding"/>
    <property type="evidence" value="ECO:0007669"/>
    <property type="project" value="TreeGrafter"/>
</dbReference>
<dbReference type="InterPro" id="IPR018834">
    <property type="entry name" value="DNA/RNA-bd_Est1-type"/>
</dbReference>
<evidence type="ECO:0000313" key="5">
    <source>
        <dbReference type="EMBL" id="PBC32295.1"/>
    </source>
</evidence>
<dbReference type="Gene3D" id="1.25.40.10">
    <property type="entry name" value="Tetratricopeptide repeat domain"/>
    <property type="match status" value="1"/>
</dbReference>
<dbReference type="STRING" id="94128.A0A2A3EKK4"/>
<dbReference type="Pfam" id="PF10373">
    <property type="entry name" value="EST1_DNA_bind"/>
    <property type="match status" value="1"/>
</dbReference>
<dbReference type="PANTHER" id="PTHR15696:SF7">
    <property type="entry name" value="NONSENSE-MEDIATED MRNA DECAY FACTOR"/>
    <property type="match status" value="1"/>
</dbReference>
<dbReference type="InterPro" id="IPR011990">
    <property type="entry name" value="TPR-like_helical_dom_sf"/>
</dbReference>
<dbReference type="AlphaFoldDB" id="A0A2A3EKK4"/>
<keyword evidence="6" id="KW-1185">Reference proteome</keyword>
<accession>A0A2A3EKK4</accession>
<evidence type="ECO:0000259" key="4">
    <source>
        <dbReference type="Pfam" id="PF10374"/>
    </source>
</evidence>
<dbReference type="Proteomes" id="UP000242457">
    <property type="component" value="Unassembled WGS sequence"/>
</dbReference>
<dbReference type="GO" id="GO:0070034">
    <property type="term" value="F:telomerase RNA binding"/>
    <property type="evidence" value="ECO:0007669"/>
    <property type="project" value="TreeGrafter"/>
</dbReference>
<feature type="region of interest" description="Disordered" evidence="2">
    <location>
        <begin position="480"/>
        <end position="499"/>
    </location>
</feature>
<evidence type="ECO:0000259" key="3">
    <source>
        <dbReference type="Pfam" id="PF10373"/>
    </source>
</evidence>
<feature type="region of interest" description="Disordered" evidence="2">
    <location>
        <begin position="506"/>
        <end position="588"/>
    </location>
</feature>
<dbReference type="CDD" id="cd09884">
    <property type="entry name" value="PIN_Smg5-like"/>
    <property type="match status" value="1"/>
</dbReference>
<feature type="compositionally biased region" description="Acidic residues" evidence="2">
    <location>
        <begin position="556"/>
        <end position="566"/>
    </location>
</feature>
<dbReference type="GO" id="GO:0000184">
    <property type="term" value="P:nuclear-transcribed mRNA catabolic process, nonsense-mediated decay"/>
    <property type="evidence" value="ECO:0007669"/>
    <property type="project" value="UniProtKB-KW"/>
</dbReference>
<dbReference type="OrthoDB" id="5920073at2759"/>
<keyword evidence="1" id="KW-0866">Nonsense-mediated mRNA decay</keyword>
<dbReference type="FunFam" id="3.40.50.1010:FF:000033">
    <property type="entry name" value="Blast:Protein SMG5"/>
    <property type="match status" value="1"/>
</dbReference>
<evidence type="ECO:0000313" key="6">
    <source>
        <dbReference type="Proteomes" id="UP000242457"/>
    </source>
</evidence>
<dbReference type="InterPro" id="IPR045153">
    <property type="entry name" value="Est1/Ebs1-like"/>
</dbReference>
<protein>
    <recommendedName>
        <fullName evidence="7">Protein SMG5</fullName>
    </recommendedName>
</protein>
<dbReference type="InterPro" id="IPR019458">
    <property type="entry name" value="Est1-like_N"/>
</dbReference>
<dbReference type="Gene3D" id="3.40.50.1010">
    <property type="entry name" value="5'-nuclease"/>
    <property type="match status" value="1"/>
</dbReference>
<gene>
    <name evidence="5" type="ORF">APICC_05997</name>
</gene>
<dbReference type="SUPFAM" id="SSF48452">
    <property type="entry name" value="TPR-like"/>
    <property type="match status" value="1"/>
</dbReference>
<feature type="domain" description="Telomerase activating protein Est1-like N-terminal" evidence="4">
    <location>
        <begin position="77"/>
        <end position="194"/>
    </location>
</feature>
<name>A0A2A3EKK4_APICC</name>
<dbReference type="PANTHER" id="PTHR15696">
    <property type="entry name" value="SMG-7 SUPPRESSOR WITH MORPHOLOGICAL EFFECT ON GENITALIA PROTEIN 7"/>
    <property type="match status" value="1"/>
</dbReference>
<proteinExistence type="predicted"/>
<feature type="compositionally biased region" description="Acidic residues" evidence="2">
    <location>
        <begin position="530"/>
        <end position="547"/>
    </location>
</feature>
<dbReference type="Pfam" id="PF10374">
    <property type="entry name" value="EST1"/>
    <property type="match status" value="1"/>
</dbReference>
<feature type="domain" description="DNA/RNA-binding" evidence="3">
    <location>
        <begin position="203"/>
        <end position="243"/>
    </location>
</feature>
<dbReference type="EMBL" id="KZ288219">
    <property type="protein sequence ID" value="PBC32295.1"/>
    <property type="molecule type" value="Genomic_DNA"/>
</dbReference>
<organism evidence="5 6">
    <name type="scientific">Apis cerana cerana</name>
    <name type="common">Oriental honeybee</name>
    <dbReference type="NCBI Taxonomy" id="94128"/>
    <lineage>
        <taxon>Eukaryota</taxon>
        <taxon>Metazoa</taxon>
        <taxon>Ecdysozoa</taxon>
        <taxon>Arthropoda</taxon>
        <taxon>Hexapoda</taxon>
        <taxon>Insecta</taxon>
        <taxon>Pterygota</taxon>
        <taxon>Neoptera</taxon>
        <taxon>Endopterygota</taxon>
        <taxon>Hymenoptera</taxon>
        <taxon>Apocrita</taxon>
        <taxon>Aculeata</taxon>
        <taxon>Apoidea</taxon>
        <taxon>Anthophila</taxon>
        <taxon>Apidae</taxon>
        <taxon>Apis</taxon>
    </lineage>
</organism>
<dbReference type="GO" id="GO:0005697">
    <property type="term" value="C:telomerase holoenzyme complex"/>
    <property type="evidence" value="ECO:0007669"/>
    <property type="project" value="TreeGrafter"/>
</dbReference>
<evidence type="ECO:0008006" key="7">
    <source>
        <dbReference type="Google" id="ProtNLM"/>
    </source>
</evidence>
<reference evidence="5 6" key="1">
    <citation type="submission" date="2014-07" db="EMBL/GenBank/DDBJ databases">
        <title>Genomic and transcriptomic analysis on Apis cerana provide comprehensive insights into honey bee biology.</title>
        <authorList>
            <person name="Diao Q."/>
            <person name="Sun L."/>
            <person name="Zheng H."/>
            <person name="Zheng H."/>
            <person name="Xu S."/>
            <person name="Wang S."/>
            <person name="Zeng Z."/>
            <person name="Hu F."/>
            <person name="Su S."/>
            <person name="Wu J."/>
        </authorList>
    </citation>
    <scope>NUCLEOTIDE SEQUENCE [LARGE SCALE GENOMIC DNA]</scope>
    <source>
        <tissue evidence="5">Pupae without intestine</tissue>
    </source>
</reference>
<sequence>MRRAYNTAADVRTTDCLEQTRRLHKGITDIAKRLDEQKSRALTITDLFTPSGETLRVKLKDYCVRLITKDPVEYARKTEELLWRKAFYDIVYASKKLRKGNAWTETEKAMLSVHLAVGVGFYHHLILKLQLEYNLDLVGTIDFAFMQNVTELSSAKNKINQSKHHTEEVKLCVMRLIHRSLVCLGDLARYKLELDPYWDPMIAKRYYKMAIVIDPNIGMPHNQLGTIAGNTNYGLDAVYHYMRWLEYFFILYLNKSIFLSIIIYRNFILCSEPFEGAEGNLKRAIVTHSVCTDEKCPTHMCVSRLFSLLQLWDYDVPNSDRINQECQDLLTNIENCLSSEQLESNDMNIDEKESNIEVYLQNCKYEQTNYLTDDMIFKIVAICLMSISRLKSKESSEVQGVVAITLAILSQLIQFTITRLQESFIDLSLPDIGLSHSKDNDNDCITESVDVEEKDTTIKSNPDENNETKIIDNKTISDKGNVVKNGDIQNGSRKTRDKNKSLLTKLRRRKRRNSSDSDVSDIDHTTMESSSDEINSDVSETEDDVLSEENALSDDALSEDITDDEGASVQVNKENSENTETKTMNGHIDLEKENETSEIMNDHVPNGEQMPDEQKKLNDKDLITNSENIEITNSNNTFDENNTDRVTYIAQLKKQNLKPDDILNIISGKEILASIKICCDWLKSNPDIIRICGKSSRTLLKRITILLNLININAEMLLKNYKDDSMILSNIDKLKECVKIVPLPEDIDLRGLNLLEDAQKSLNWKILHKHKMNKQEEILLRTLKLIEFGYFLSSVEDAGVKYEKSKELFITIDLNTSNVKGNSKDWEMDHSRGKLMRHMGKLWLKAEVCALETRLRSRLMSPYLVPDHEALSKHTPALKRLVYAKKFIVVIPSVVVSALDEVKRISGRAREATRWLETQLKRGSRFLRAQRPHERLALPFIKGPRPKDKEAWLFFQIIECCHYLTQQTKVGITNDTETPVVTLLTGCNPDDKRIFTFSPEGLAKSAGVNIEYIESFHTKWKASSKSHG</sequence>